<feature type="compositionally biased region" description="Basic and acidic residues" evidence="1">
    <location>
        <begin position="142"/>
        <end position="170"/>
    </location>
</feature>
<feature type="region of interest" description="Disordered" evidence="1">
    <location>
        <begin position="142"/>
        <end position="183"/>
    </location>
</feature>
<protein>
    <submittedName>
        <fullName evidence="2">Uncharacterized protein</fullName>
    </submittedName>
</protein>
<evidence type="ECO:0000313" key="2">
    <source>
        <dbReference type="EMBL" id="TEB24983.1"/>
    </source>
</evidence>
<reference evidence="2 3" key="1">
    <citation type="journal article" date="2019" name="Nat. Ecol. Evol.">
        <title>Megaphylogeny resolves global patterns of mushroom evolution.</title>
        <authorList>
            <person name="Varga T."/>
            <person name="Krizsan K."/>
            <person name="Foldi C."/>
            <person name="Dima B."/>
            <person name="Sanchez-Garcia M."/>
            <person name="Sanchez-Ramirez S."/>
            <person name="Szollosi G.J."/>
            <person name="Szarkandi J.G."/>
            <person name="Papp V."/>
            <person name="Albert L."/>
            <person name="Andreopoulos W."/>
            <person name="Angelini C."/>
            <person name="Antonin V."/>
            <person name="Barry K.W."/>
            <person name="Bougher N.L."/>
            <person name="Buchanan P."/>
            <person name="Buyck B."/>
            <person name="Bense V."/>
            <person name="Catcheside P."/>
            <person name="Chovatia M."/>
            <person name="Cooper J."/>
            <person name="Damon W."/>
            <person name="Desjardin D."/>
            <person name="Finy P."/>
            <person name="Geml J."/>
            <person name="Haridas S."/>
            <person name="Hughes K."/>
            <person name="Justo A."/>
            <person name="Karasinski D."/>
            <person name="Kautmanova I."/>
            <person name="Kiss B."/>
            <person name="Kocsube S."/>
            <person name="Kotiranta H."/>
            <person name="LaButti K.M."/>
            <person name="Lechner B.E."/>
            <person name="Liimatainen K."/>
            <person name="Lipzen A."/>
            <person name="Lukacs Z."/>
            <person name="Mihaltcheva S."/>
            <person name="Morgado L.N."/>
            <person name="Niskanen T."/>
            <person name="Noordeloos M.E."/>
            <person name="Ohm R.A."/>
            <person name="Ortiz-Santana B."/>
            <person name="Ovrebo C."/>
            <person name="Racz N."/>
            <person name="Riley R."/>
            <person name="Savchenko A."/>
            <person name="Shiryaev A."/>
            <person name="Soop K."/>
            <person name="Spirin V."/>
            <person name="Szebenyi C."/>
            <person name="Tomsovsky M."/>
            <person name="Tulloss R.E."/>
            <person name="Uehling J."/>
            <person name="Grigoriev I.V."/>
            <person name="Vagvolgyi C."/>
            <person name="Papp T."/>
            <person name="Martin F.M."/>
            <person name="Miettinen O."/>
            <person name="Hibbett D.S."/>
            <person name="Nagy L.G."/>
        </authorList>
    </citation>
    <scope>NUCLEOTIDE SEQUENCE [LARGE SCALE GENOMIC DNA]</scope>
    <source>
        <strain evidence="2 3">FP101781</strain>
    </source>
</reference>
<proteinExistence type="predicted"/>
<gene>
    <name evidence="2" type="ORF">FA13DRAFT_1777620</name>
</gene>
<feature type="region of interest" description="Disordered" evidence="1">
    <location>
        <begin position="1"/>
        <end position="22"/>
    </location>
</feature>
<comment type="caution">
    <text evidence="2">The sequence shown here is derived from an EMBL/GenBank/DDBJ whole genome shotgun (WGS) entry which is preliminary data.</text>
</comment>
<keyword evidence="3" id="KW-1185">Reference proteome</keyword>
<dbReference type="AlphaFoldDB" id="A0A4Y7SSY3"/>
<dbReference type="EMBL" id="QPFP01000061">
    <property type="protein sequence ID" value="TEB24983.1"/>
    <property type="molecule type" value="Genomic_DNA"/>
</dbReference>
<evidence type="ECO:0000313" key="3">
    <source>
        <dbReference type="Proteomes" id="UP000298030"/>
    </source>
</evidence>
<sequence>MPSSDISDSPNKASAMPHSTLQPASAIWRSVEQARAMRPLRVTPSASVTGSLLPDEEKRLTQLFQEIEAIISEMDPRTPGDIRKQIEKHGIIPRVRHSIDMSVAEWRSSMNNDNRGVHFPPQGYNDAVFIIPPDEYYVDDQKANKKTKPLDVRRSPGDTGKKTGKAESKKGKISPEPAPAVPEESRLNLFGKSLPPTPDSLSLNSQASRFKPLPSLPPEAKAIRNDSSKGNAGHPFKYSELLKRVISLAPYLSDRSRKALTIIAQEIDWWDDQFEQEFGHRCEAVHLPGYPLSSEDVRAYYDKLAEDSDRARPPSITPPRSVLGHAEMPVGKRRREGVEQPVFRPEENTTLKKANEARELQRAASLGGRGSPLRRRAEGVGVGRGIEILILDLPRCIHQPLHFKSALIIIALAAGVATGPCRGGTLISAQASVKLPINSGFEVSTCRVPRGFPESGGFNDEPTSYVPLKGLGYHTQLLPSPPEVGRYPMGMRLVPRDAVLGRQRTWASIRLDDSSISIVCRHGQMYTCTICLALALWIRVTIVDGHCLDPFQLIRTASFALAGILAECR</sequence>
<organism evidence="2 3">
    <name type="scientific">Coprinellus micaceus</name>
    <name type="common">Glistening ink-cap mushroom</name>
    <name type="synonym">Coprinus micaceus</name>
    <dbReference type="NCBI Taxonomy" id="71717"/>
    <lineage>
        <taxon>Eukaryota</taxon>
        <taxon>Fungi</taxon>
        <taxon>Dikarya</taxon>
        <taxon>Basidiomycota</taxon>
        <taxon>Agaricomycotina</taxon>
        <taxon>Agaricomycetes</taxon>
        <taxon>Agaricomycetidae</taxon>
        <taxon>Agaricales</taxon>
        <taxon>Agaricineae</taxon>
        <taxon>Psathyrellaceae</taxon>
        <taxon>Coprinellus</taxon>
    </lineage>
</organism>
<dbReference type="Proteomes" id="UP000298030">
    <property type="component" value="Unassembled WGS sequence"/>
</dbReference>
<evidence type="ECO:0000256" key="1">
    <source>
        <dbReference type="SAM" id="MobiDB-lite"/>
    </source>
</evidence>
<accession>A0A4Y7SSY3</accession>
<feature type="region of interest" description="Disordered" evidence="1">
    <location>
        <begin position="307"/>
        <end position="349"/>
    </location>
</feature>
<dbReference type="OrthoDB" id="10658061at2759"/>
<name>A0A4Y7SSY3_COPMI</name>